<keyword evidence="3" id="KW-0028">Amino-acid biosynthesis</keyword>
<evidence type="ECO:0000256" key="2">
    <source>
        <dbReference type="ARBA" id="ARBA00052401"/>
    </source>
</evidence>
<dbReference type="InterPro" id="IPR000649">
    <property type="entry name" value="IF-2B-related"/>
</dbReference>
<protein>
    <recommendedName>
        <fullName evidence="3">Methylthioribose-1-phosphate isomerase</fullName>
        <shortName evidence="3">M1Pi</shortName>
        <shortName evidence="3">MTR-1-P isomerase</shortName>
        <ecNumber evidence="3">5.3.1.23</ecNumber>
    </recommendedName>
    <alternativeName>
        <fullName evidence="3">S-methyl-5-thioribose-1-phosphate isomerase</fullName>
    </alternativeName>
</protein>
<dbReference type="NCBIfam" id="TIGR00512">
    <property type="entry name" value="salvage_mtnA"/>
    <property type="match status" value="1"/>
</dbReference>
<dbReference type="InterPro" id="IPR005251">
    <property type="entry name" value="IF-M1Pi"/>
</dbReference>
<reference evidence="6" key="1">
    <citation type="submission" date="2016-10" db="EMBL/GenBank/DDBJ databases">
        <authorList>
            <person name="Varghese N."/>
            <person name="Submissions S."/>
        </authorList>
    </citation>
    <scope>NUCLEOTIDE SEQUENCE [LARGE SCALE GENOMIC DNA]</scope>
    <source>
        <strain evidence="6">DSM 22619</strain>
    </source>
</reference>
<feature type="binding site" evidence="3">
    <location>
        <position position="116"/>
    </location>
    <ligand>
        <name>substrate</name>
    </ligand>
</feature>
<dbReference type="Proteomes" id="UP000198528">
    <property type="component" value="Unassembled WGS sequence"/>
</dbReference>
<dbReference type="Gene3D" id="3.40.50.10470">
    <property type="entry name" value="Translation initiation factor eif-2b, domain 2"/>
    <property type="match status" value="1"/>
</dbReference>
<accession>A0A1G6KVN1</accession>
<keyword evidence="6" id="KW-1185">Reference proteome</keyword>
<organism evidence="5 6">
    <name type="scientific">Parafannyhessea umbonata</name>
    <dbReference type="NCBI Taxonomy" id="604330"/>
    <lineage>
        <taxon>Bacteria</taxon>
        <taxon>Bacillati</taxon>
        <taxon>Actinomycetota</taxon>
        <taxon>Coriobacteriia</taxon>
        <taxon>Coriobacteriales</taxon>
        <taxon>Atopobiaceae</taxon>
        <taxon>Parafannyhessea</taxon>
    </lineage>
</organism>
<feature type="region of interest" description="Disordered" evidence="4">
    <location>
        <begin position="1"/>
        <end position="21"/>
    </location>
</feature>
<feature type="binding site" evidence="3">
    <location>
        <position position="223"/>
    </location>
    <ligand>
        <name>substrate</name>
    </ligand>
</feature>
<dbReference type="SUPFAM" id="SSF100950">
    <property type="entry name" value="NagB/RpiA/CoA transferase-like"/>
    <property type="match status" value="1"/>
</dbReference>
<evidence type="ECO:0000256" key="1">
    <source>
        <dbReference type="ARBA" id="ARBA00023235"/>
    </source>
</evidence>
<dbReference type="EMBL" id="FMZL01000010">
    <property type="protein sequence ID" value="SDC34456.1"/>
    <property type="molecule type" value="Genomic_DNA"/>
</dbReference>
<dbReference type="PANTHER" id="PTHR43475:SF1">
    <property type="entry name" value="METHYLTHIORIBOSE-1-PHOSPHATE ISOMERASE"/>
    <property type="match status" value="1"/>
</dbReference>
<name>A0A1G6KVN1_9ACTN</name>
<dbReference type="InterPro" id="IPR027363">
    <property type="entry name" value="M1Pi_N"/>
</dbReference>
<dbReference type="PANTHER" id="PTHR43475">
    <property type="entry name" value="METHYLTHIORIBOSE-1-PHOSPHATE ISOMERASE"/>
    <property type="match status" value="1"/>
</dbReference>
<dbReference type="Pfam" id="PF01008">
    <property type="entry name" value="IF-2B"/>
    <property type="match status" value="1"/>
</dbReference>
<keyword evidence="1 3" id="KW-0413">Isomerase</keyword>
<dbReference type="EC" id="5.3.1.23" evidence="3"/>
<comment type="similarity">
    <text evidence="3">Belongs to the EIF-2B alpha/beta/delta subunits family. MtnA subfamily.</text>
</comment>
<keyword evidence="3" id="KW-0486">Methionine biosynthesis</keyword>
<dbReference type="UniPathway" id="UPA00904">
    <property type="reaction ID" value="UER00874"/>
</dbReference>
<dbReference type="Gene3D" id="1.20.120.420">
    <property type="entry name" value="translation initiation factor eif-2b, domain 1"/>
    <property type="match status" value="1"/>
</dbReference>
<dbReference type="HAMAP" id="MF_01678">
    <property type="entry name" value="Salvage_MtnA"/>
    <property type="match status" value="1"/>
</dbReference>
<dbReference type="InterPro" id="IPR011559">
    <property type="entry name" value="Initiation_fac_2B_a/b/d"/>
</dbReference>
<comment type="function">
    <text evidence="3">Catalyzes the interconversion of methylthioribose-1-phosphate (MTR-1-P) into methylthioribulose-1-phosphate (MTRu-1-P).</text>
</comment>
<feature type="active site" description="Proton donor" evidence="3">
    <location>
        <position position="264"/>
    </location>
</feature>
<dbReference type="NCBIfam" id="TIGR00524">
    <property type="entry name" value="eIF-2B_rel"/>
    <property type="match status" value="1"/>
</dbReference>
<dbReference type="GO" id="GO:0019509">
    <property type="term" value="P:L-methionine salvage from methylthioadenosine"/>
    <property type="evidence" value="ECO:0007669"/>
    <property type="project" value="UniProtKB-UniRule"/>
</dbReference>
<evidence type="ECO:0000313" key="6">
    <source>
        <dbReference type="Proteomes" id="UP000198528"/>
    </source>
</evidence>
<feature type="compositionally biased region" description="Low complexity" evidence="4">
    <location>
        <begin position="10"/>
        <end position="20"/>
    </location>
</feature>
<dbReference type="InterPro" id="IPR037171">
    <property type="entry name" value="NagB/RpiA_transferase-like"/>
</dbReference>
<sequence>MAEEGPEPATPEAAATQTATSGVTNVDAVELRADGGAVVIIDQTLLPNRLEYLELADAKDMYDAIFQLKVRGAPAIGVCAGYCYYVLARQEAARAAGYEEFASAMERQRAYLNSSRPTAVNLSWALSRMHGVTLAHQGEDPAGIVGLLRDEAVAIHREDLAMSEEISRLGASLLKDGDGVLTHCNAGPLACLGYGTGQGPLYYAHDHGKRVRVFADETRPLLQGARLTSYELSRAGIDVTLICDNMASIVMKNGWVQACMVGCDRVAMNGDAANKIGTSGVAILAAHYGIPFYVLGPTSTIDRDCPTGDDIKIEQRDPDEIKTMFYAKPKALPEVKCYNPAFDVTDHSLITAIVTEKGICRPPYTQSLAALFE</sequence>
<comment type="catalytic activity">
    <reaction evidence="2 3">
        <text>5-(methylsulfanyl)-alpha-D-ribose 1-phosphate = 5-(methylsulfanyl)-D-ribulose 1-phosphate</text>
        <dbReference type="Rhea" id="RHEA:19989"/>
        <dbReference type="ChEBI" id="CHEBI:58533"/>
        <dbReference type="ChEBI" id="CHEBI:58548"/>
        <dbReference type="EC" id="5.3.1.23"/>
    </reaction>
</comment>
<feature type="binding site" evidence="3">
    <location>
        <begin position="71"/>
        <end position="73"/>
    </location>
    <ligand>
        <name>substrate</name>
    </ligand>
</feature>
<dbReference type="AlphaFoldDB" id="A0A1G6KVN1"/>
<gene>
    <name evidence="3" type="primary">mtnA</name>
    <name evidence="5" type="ORF">SAMN04487824_11020</name>
</gene>
<proteinExistence type="inferred from homology"/>
<feature type="binding site" evidence="3">
    <location>
        <begin position="274"/>
        <end position="275"/>
    </location>
    <ligand>
        <name>substrate</name>
    </ligand>
</feature>
<evidence type="ECO:0000313" key="5">
    <source>
        <dbReference type="EMBL" id="SDC34456.1"/>
    </source>
</evidence>
<dbReference type="InterPro" id="IPR042529">
    <property type="entry name" value="IF_2B-like_C"/>
</dbReference>
<dbReference type="GO" id="GO:0046523">
    <property type="term" value="F:S-methyl-5-thioribose-1-phosphate isomerase activity"/>
    <property type="evidence" value="ECO:0007669"/>
    <property type="project" value="UniProtKB-UniRule"/>
</dbReference>
<comment type="pathway">
    <text evidence="3">Amino-acid biosynthesis; L-methionine biosynthesis via salvage pathway; L-methionine from S-methyl-5-thio-alpha-D-ribose 1-phosphate: step 1/6.</text>
</comment>
<evidence type="ECO:0000256" key="4">
    <source>
        <dbReference type="SAM" id="MobiDB-lite"/>
    </source>
</evidence>
<dbReference type="NCBIfam" id="NF004326">
    <property type="entry name" value="PRK05720.1"/>
    <property type="match status" value="1"/>
</dbReference>
<dbReference type="FunFam" id="3.40.50.10470:FF:000006">
    <property type="entry name" value="Methylthioribose-1-phosphate isomerase"/>
    <property type="match status" value="1"/>
</dbReference>
<feature type="site" description="Transition state stabilizer" evidence="3">
    <location>
        <position position="184"/>
    </location>
</feature>
<evidence type="ECO:0000256" key="3">
    <source>
        <dbReference type="HAMAP-Rule" id="MF_01678"/>
    </source>
</evidence>
<dbReference type="STRING" id="604330.SAMN04489857_1512"/>
<dbReference type="RefSeq" id="WP_090846380.1">
    <property type="nucleotide sequence ID" value="NZ_FMZL01000010.1"/>
</dbReference>